<dbReference type="EMBL" id="AOHO01000040">
    <property type="protein sequence ID" value="EME62501.1"/>
    <property type="molecule type" value="Genomic_DNA"/>
</dbReference>
<evidence type="ECO:0000313" key="1">
    <source>
        <dbReference type="EMBL" id="EME62501.1"/>
    </source>
</evidence>
<dbReference type="AlphaFoldDB" id="M2XN96"/>
<sequence length="258" mass="27226">MAQEWIDAWLAGLHEEDTTQAEVADMSGGLVSQTMVFRRWRRLKGPEIPEDVPGDVVGWRPAPDGTGPRTLRDFLNTRGGLPDGFELKSASRLRLNKLTQGWVNAWVAGLQGEMSYAEVAELSGGLINRDQVRALRAAVAGGGGGGVPVRVAEEAEAARARSRELSRHEGEGDSEGGVAGGVWEAGDPAAVPVGNVFGVAIELADVGVLVGKGSPKSRLAAGFLPKEELVHGVVLLDHDLRDVDVLTSVILATGWDGL</sequence>
<dbReference type="Proteomes" id="UP000054226">
    <property type="component" value="Unassembled WGS sequence"/>
</dbReference>
<name>M2XN96_9PSEU</name>
<evidence type="ECO:0000313" key="2">
    <source>
        <dbReference type="Proteomes" id="UP000054226"/>
    </source>
</evidence>
<dbReference type="OrthoDB" id="5234738at2"/>
<dbReference type="RefSeq" id="WP_007029624.1">
    <property type="nucleotide sequence ID" value="NZ_AOHO01000040.1"/>
</dbReference>
<feature type="non-terminal residue" evidence="1">
    <location>
        <position position="258"/>
    </location>
</feature>
<keyword evidence="2" id="KW-1185">Reference proteome</keyword>
<organism evidence="1 2">
    <name type="scientific">Amycolatopsis decaplanina DSM 44594</name>
    <dbReference type="NCBI Taxonomy" id="1284240"/>
    <lineage>
        <taxon>Bacteria</taxon>
        <taxon>Bacillati</taxon>
        <taxon>Actinomycetota</taxon>
        <taxon>Actinomycetes</taxon>
        <taxon>Pseudonocardiales</taxon>
        <taxon>Pseudonocardiaceae</taxon>
        <taxon>Amycolatopsis</taxon>
    </lineage>
</organism>
<accession>M2XN96</accession>
<reference evidence="1 2" key="1">
    <citation type="journal article" date="2013" name="Genome Announc.">
        <title>Draft Genome Sequence of Amycolatopsis decaplanina Strain DSM 44594T.</title>
        <authorList>
            <person name="Kaur N."/>
            <person name="Kumar S."/>
            <person name="Bala M."/>
            <person name="Raghava G.P."/>
            <person name="Mayilraj S."/>
        </authorList>
    </citation>
    <scope>NUCLEOTIDE SEQUENCE [LARGE SCALE GENOMIC DNA]</scope>
    <source>
        <strain evidence="1 2">DSM 44594</strain>
    </source>
</reference>
<comment type="caution">
    <text evidence="1">The sequence shown here is derived from an EMBL/GenBank/DDBJ whole genome shotgun (WGS) entry which is preliminary data.</text>
</comment>
<proteinExistence type="predicted"/>
<gene>
    <name evidence="1" type="ORF">H074_08535</name>
</gene>
<protein>
    <submittedName>
        <fullName evidence="1">Uncharacterized protein</fullName>
    </submittedName>
</protein>